<evidence type="ECO:0000313" key="3">
    <source>
        <dbReference type="EMBL" id="MBT1444052.1"/>
    </source>
</evidence>
<evidence type="ECO:0000313" key="4">
    <source>
        <dbReference type="Proteomes" id="UP001195903"/>
    </source>
</evidence>
<comment type="caution">
    <text evidence="3">The sequence shown here is derived from an EMBL/GenBank/DDBJ whole genome shotgun (WGS) entry which is preliminary data.</text>
</comment>
<organism evidence="3 4">
    <name type="scientific">Shewanella jiangmenensis</name>
    <dbReference type="NCBI Taxonomy" id="2837387"/>
    <lineage>
        <taxon>Bacteria</taxon>
        <taxon>Pseudomonadati</taxon>
        <taxon>Pseudomonadota</taxon>
        <taxon>Gammaproteobacteria</taxon>
        <taxon>Alteromonadales</taxon>
        <taxon>Shewanellaceae</taxon>
        <taxon>Shewanella</taxon>
    </lineage>
</organism>
<proteinExistence type="predicted"/>
<feature type="chain" id="PRO_5047291076" evidence="1">
    <location>
        <begin position="22"/>
        <end position="170"/>
    </location>
</feature>
<evidence type="ECO:0000259" key="2">
    <source>
        <dbReference type="Pfam" id="PF09832"/>
    </source>
</evidence>
<name>A0ABS5V0P7_9GAMM</name>
<evidence type="ECO:0000256" key="1">
    <source>
        <dbReference type="SAM" id="SignalP"/>
    </source>
</evidence>
<feature type="signal peptide" evidence="1">
    <location>
        <begin position="1"/>
        <end position="21"/>
    </location>
</feature>
<keyword evidence="1" id="KW-0732">Signal</keyword>
<feature type="domain" description="DUF2059" evidence="2">
    <location>
        <begin position="89"/>
        <end position="147"/>
    </location>
</feature>
<reference evidence="3 4" key="1">
    <citation type="submission" date="2021-05" db="EMBL/GenBank/DDBJ databases">
        <title>Shewanella sp. JM162201.</title>
        <authorList>
            <person name="Xu S."/>
            <person name="Li A."/>
        </authorList>
    </citation>
    <scope>NUCLEOTIDE SEQUENCE [LARGE SCALE GENOMIC DNA]</scope>
    <source>
        <strain evidence="3 4">JM162201</strain>
    </source>
</reference>
<gene>
    <name evidence="3" type="ORF">KJI95_05885</name>
</gene>
<dbReference type="InterPro" id="IPR018637">
    <property type="entry name" value="DUF2059"/>
</dbReference>
<accession>A0ABS5V0P7</accession>
<dbReference type="Pfam" id="PF09832">
    <property type="entry name" value="DUF2059"/>
    <property type="match status" value="1"/>
</dbReference>
<dbReference type="EMBL" id="JAHEPS010000002">
    <property type="protein sequence ID" value="MBT1444052.1"/>
    <property type="molecule type" value="Genomic_DNA"/>
</dbReference>
<protein>
    <submittedName>
        <fullName evidence="3">DUF2059 domain-containing protein</fullName>
    </submittedName>
</protein>
<sequence length="170" mass="19079">MKKTLMSVMIGVSLLTAPVFAGEAERRAQVDELLVAMKADALMDAIYGQMDGMIRQMQAQMQIKESERALVEDFNAKVVKLVSDEMGWDKLKGPMADIYARNFTEKEIADMLAFYQSETGKAMVAKMPQMTQESMQITMGMMQQMMPKLDALSADFKKQLEASRAQSSKQ</sequence>
<dbReference type="RefSeq" id="WP_214506264.1">
    <property type="nucleotide sequence ID" value="NZ_JAHEPS010000002.1"/>
</dbReference>
<dbReference type="Proteomes" id="UP001195903">
    <property type="component" value="Unassembled WGS sequence"/>
</dbReference>
<keyword evidence="4" id="KW-1185">Reference proteome</keyword>